<dbReference type="InterPro" id="IPR019231">
    <property type="entry name" value="DUF2170"/>
</dbReference>
<gene>
    <name evidence="1" type="ORF">ACFFGH_18110</name>
</gene>
<evidence type="ECO:0000313" key="1">
    <source>
        <dbReference type="EMBL" id="MFC0679758.1"/>
    </source>
</evidence>
<dbReference type="RefSeq" id="WP_386670820.1">
    <property type="nucleotide sequence ID" value="NZ_JBHLTG010000004.1"/>
</dbReference>
<evidence type="ECO:0000313" key="2">
    <source>
        <dbReference type="Proteomes" id="UP001589896"/>
    </source>
</evidence>
<comment type="caution">
    <text evidence="1">The sequence shown here is derived from an EMBL/GenBank/DDBJ whole genome shotgun (WGS) entry which is preliminary data.</text>
</comment>
<sequence>MTRTSADYQRDFRERMRKLGLVKKDVWIRPEYAAELSAIEKRMREPRGDASVRADGEHGFSTGWSIHSLHAALAEISPVRSGAIELEWMDGLEPSLHLVMHEYGELPIFVAVGGEQLIVEALMWPVDEVADTAAFNDHVLRTHKVLPLTTVGIEVISDVPCYTMFGSLDTHSSLANIVFEIETLAANVISVTDAYAEFLRPEARVGLGEPA</sequence>
<accession>A0ABV6RRZ7</accession>
<keyword evidence="2" id="KW-1185">Reference proteome</keyword>
<protein>
    <submittedName>
        <fullName evidence="1">YjfI family protein</fullName>
    </submittedName>
</protein>
<dbReference type="Pfam" id="PF09938">
    <property type="entry name" value="DUF2170"/>
    <property type="match status" value="1"/>
</dbReference>
<dbReference type="EMBL" id="JBHLTG010000004">
    <property type="protein sequence ID" value="MFC0679758.1"/>
    <property type="molecule type" value="Genomic_DNA"/>
</dbReference>
<dbReference type="Proteomes" id="UP001589896">
    <property type="component" value="Unassembled WGS sequence"/>
</dbReference>
<reference evidence="1 2" key="1">
    <citation type="submission" date="2024-09" db="EMBL/GenBank/DDBJ databases">
        <authorList>
            <person name="Sun Q."/>
            <person name="Mori K."/>
        </authorList>
    </citation>
    <scope>NUCLEOTIDE SEQUENCE [LARGE SCALE GENOMIC DNA]</scope>
    <source>
        <strain evidence="1 2">KCTC 23076</strain>
    </source>
</reference>
<name>A0ABV6RRZ7_9GAMM</name>
<proteinExistence type="predicted"/>
<organism evidence="1 2">
    <name type="scientific">Lysobacter korlensis</name>
    <dbReference type="NCBI Taxonomy" id="553636"/>
    <lineage>
        <taxon>Bacteria</taxon>
        <taxon>Pseudomonadati</taxon>
        <taxon>Pseudomonadota</taxon>
        <taxon>Gammaproteobacteria</taxon>
        <taxon>Lysobacterales</taxon>
        <taxon>Lysobacteraceae</taxon>
        <taxon>Lysobacter</taxon>
    </lineage>
</organism>